<evidence type="ECO:0000313" key="18">
    <source>
        <dbReference type="Proteomes" id="UP001596050"/>
    </source>
</evidence>
<evidence type="ECO:0000256" key="4">
    <source>
        <dbReference type="ARBA" id="ARBA00022630"/>
    </source>
</evidence>
<dbReference type="EMBL" id="JBHSMU010000015">
    <property type="protein sequence ID" value="MFC5461579.1"/>
    <property type="molecule type" value="Genomic_DNA"/>
</dbReference>
<proteinExistence type="inferred from homology"/>
<evidence type="ECO:0000256" key="3">
    <source>
        <dbReference type="ARBA" id="ARBA00005201"/>
    </source>
</evidence>
<dbReference type="NCBIfam" id="NF004160">
    <property type="entry name" value="PRK05627.1-3"/>
    <property type="match status" value="1"/>
</dbReference>
<evidence type="ECO:0000256" key="9">
    <source>
        <dbReference type="ARBA" id="ARBA00022777"/>
    </source>
</evidence>
<evidence type="ECO:0000256" key="8">
    <source>
        <dbReference type="ARBA" id="ARBA00022741"/>
    </source>
</evidence>
<keyword evidence="18" id="KW-1185">Reference proteome</keyword>
<dbReference type="NCBIfam" id="NF004163">
    <property type="entry name" value="PRK05627.1-6"/>
    <property type="match status" value="1"/>
</dbReference>
<reference evidence="18" key="1">
    <citation type="journal article" date="2019" name="Int. J. Syst. Evol. Microbiol.">
        <title>The Global Catalogue of Microorganisms (GCM) 10K type strain sequencing project: providing services to taxonomists for standard genome sequencing and annotation.</title>
        <authorList>
            <consortium name="The Broad Institute Genomics Platform"/>
            <consortium name="The Broad Institute Genome Sequencing Center for Infectious Disease"/>
            <person name="Wu L."/>
            <person name="Ma J."/>
        </authorList>
    </citation>
    <scope>NUCLEOTIDE SEQUENCE [LARGE SCALE GENOMIC DNA]</scope>
    <source>
        <strain evidence="18">KACC 12649</strain>
    </source>
</reference>
<dbReference type="SUPFAM" id="SSF82114">
    <property type="entry name" value="Riboflavin kinase-like"/>
    <property type="match status" value="1"/>
</dbReference>
<comment type="caution">
    <text evidence="17">The sequence shown here is derived from an EMBL/GenBank/DDBJ whole genome shotgun (WGS) entry which is preliminary data.</text>
</comment>
<comment type="similarity">
    <text evidence="15">Belongs to the ribF family.</text>
</comment>
<evidence type="ECO:0000256" key="12">
    <source>
        <dbReference type="ARBA" id="ARBA00023268"/>
    </source>
</evidence>
<dbReference type="InterPro" id="IPR023468">
    <property type="entry name" value="Riboflavin_kinase"/>
</dbReference>
<keyword evidence="7 15" id="KW-0548">Nucleotidyltransferase</keyword>
<dbReference type="NCBIfam" id="TIGR00083">
    <property type="entry name" value="ribF"/>
    <property type="match status" value="1"/>
</dbReference>
<gene>
    <name evidence="17" type="ORF">ACFPN5_17360</name>
</gene>
<dbReference type="PANTHER" id="PTHR22749">
    <property type="entry name" value="RIBOFLAVIN KINASE/FMN ADENYLYLTRANSFERASE"/>
    <property type="match status" value="1"/>
</dbReference>
<dbReference type="InterPro" id="IPR015864">
    <property type="entry name" value="FAD_synthase"/>
</dbReference>
<dbReference type="RefSeq" id="WP_379785030.1">
    <property type="nucleotide sequence ID" value="NZ_JBHSMU010000015.1"/>
</dbReference>
<dbReference type="GO" id="GO:0003919">
    <property type="term" value="F:FMN adenylyltransferase activity"/>
    <property type="evidence" value="ECO:0007669"/>
    <property type="project" value="UniProtKB-EC"/>
</dbReference>
<dbReference type="Gene3D" id="2.40.30.30">
    <property type="entry name" value="Riboflavin kinase-like"/>
    <property type="match status" value="1"/>
</dbReference>
<evidence type="ECO:0000256" key="11">
    <source>
        <dbReference type="ARBA" id="ARBA00022840"/>
    </source>
</evidence>
<keyword evidence="5 15" id="KW-0288">FMN</keyword>
<keyword evidence="6 15" id="KW-0808">Transferase</keyword>
<dbReference type="InterPro" id="IPR023465">
    <property type="entry name" value="Riboflavin_kinase_dom_sf"/>
</dbReference>
<dbReference type="EC" id="2.7.1.26" evidence="15"/>
<dbReference type="PANTHER" id="PTHR22749:SF6">
    <property type="entry name" value="RIBOFLAVIN KINASE"/>
    <property type="match status" value="1"/>
</dbReference>
<evidence type="ECO:0000256" key="14">
    <source>
        <dbReference type="ARBA" id="ARBA00049494"/>
    </source>
</evidence>
<dbReference type="EC" id="2.7.7.2" evidence="15"/>
<dbReference type="InterPro" id="IPR015865">
    <property type="entry name" value="Riboflavin_kinase_bac/euk"/>
</dbReference>
<evidence type="ECO:0000313" key="17">
    <source>
        <dbReference type="EMBL" id="MFC5461579.1"/>
    </source>
</evidence>
<comment type="catalytic activity">
    <reaction evidence="14 15">
        <text>FMN + ATP + H(+) = FAD + diphosphate</text>
        <dbReference type="Rhea" id="RHEA:17237"/>
        <dbReference type="ChEBI" id="CHEBI:15378"/>
        <dbReference type="ChEBI" id="CHEBI:30616"/>
        <dbReference type="ChEBI" id="CHEBI:33019"/>
        <dbReference type="ChEBI" id="CHEBI:57692"/>
        <dbReference type="ChEBI" id="CHEBI:58210"/>
        <dbReference type="EC" id="2.7.7.2"/>
    </reaction>
</comment>
<evidence type="ECO:0000256" key="10">
    <source>
        <dbReference type="ARBA" id="ARBA00022827"/>
    </source>
</evidence>
<dbReference type="Gene3D" id="3.40.50.620">
    <property type="entry name" value="HUPs"/>
    <property type="match status" value="1"/>
</dbReference>
<dbReference type="GO" id="GO:0008531">
    <property type="term" value="F:riboflavin kinase activity"/>
    <property type="evidence" value="ECO:0007669"/>
    <property type="project" value="UniProtKB-EC"/>
</dbReference>
<evidence type="ECO:0000256" key="5">
    <source>
        <dbReference type="ARBA" id="ARBA00022643"/>
    </source>
</evidence>
<evidence type="ECO:0000256" key="6">
    <source>
        <dbReference type="ARBA" id="ARBA00022679"/>
    </source>
</evidence>
<evidence type="ECO:0000256" key="13">
    <source>
        <dbReference type="ARBA" id="ARBA00047880"/>
    </source>
</evidence>
<keyword evidence="8 15" id="KW-0547">Nucleotide-binding</keyword>
<sequence length="331" mass="36202">MKVFRGLPNDAARAPCALTIGNFDGVHRGHQALLARVRAAADHLGLEAAVMTFEPHPREYFARVSGDLSRAPARIANLRDKLGDLAQAGIDRVIVEHFNEHFASITPQDFIERVLVDGLHVKWLMVGDDFCFGAKRAGNIAMLVEAGKRHGFQVETLPTVRQGDQRISSSAVRATLAAGDLNATGALLGHPYAISGHVIHGQKLGRTLGFPTLNLRVMHRPALQGIFVVQVHGLAEHPLPAVASLGVRPTVEDAGRMLLEVHVFDYDLPCYGKLVRVEFLEKLRDEEKYVDLDTLSAAIDRDANQARAWFARRDRVAAGTRAGTLTATDRI</sequence>
<dbReference type="Pfam" id="PF06574">
    <property type="entry name" value="FAD_syn"/>
    <property type="match status" value="1"/>
</dbReference>
<dbReference type="Pfam" id="PF01687">
    <property type="entry name" value="Flavokinase"/>
    <property type="match status" value="1"/>
</dbReference>
<comment type="pathway">
    <text evidence="2 15">Cofactor biosynthesis; FAD biosynthesis; FAD from FMN: step 1/1.</text>
</comment>
<dbReference type="InterPro" id="IPR014729">
    <property type="entry name" value="Rossmann-like_a/b/a_fold"/>
</dbReference>
<dbReference type="SMART" id="SM00904">
    <property type="entry name" value="Flavokinase"/>
    <property type="match status" value="1"/>
</dbReference>
<keyword evidence="10 15" id="KW-0274">FAD</keyword>
<keyword evidence="9 15" id="KW-0418">Kinase</keyword>
<comment type="function">
    <text evidence="1">Catalyzes the phosphorylation of riboflavin to FMN followed by the adenylation of FMN to FAD.</text>
</comment>
<keyword evidence="12" id="KW-0511">Multifunctional enzyme</keyword>
<evidence type="ECO:0000256" key="15">
    <source>
        <dbReference type="PIRNR" id="PIRNR004491"/>
    </source>
</evidence>
<evidence type="ECO:0000256" key="7">
    <source>
        <dbReference type="ARBA" id="ARBA00022695"/>
    </source>
</evidence>
<dbReference type="SUPFAM" id="SSF52374">
    <property type="entry name" value="Nucleotidylyl transferase"/>
    <property type="match status" value="1"/>
</dbReference>
<dbReference type="PIRSF" id="PIRSF004491">
    <property type="entry name" value="FAD_Synth"/>
    <property type="match status" value="1"/>
</dbReference>
<protein>
    <recommendedName>
        <fullName evidence="15">Riboflavin biosynthesis protein</fullName>
    </recommendedName>
    <domain>
        <recommendedName>
            <fullName evidence="15">Riboflavin kinase</fullName>
            <ecNumber evidence="15">2.7.1.26</ecNumber>
        </recommendedName>
        <alternativeName>
            <fullName evidence="15">Flavokinase</fullName>
        </alternativeName>
    </domain>
    <domain>
        <recommendedName>
            <fullName evidence="15">FMN adenylyltransferase</fullName>
            <ecNumber evidence="15">2.7.7.2</ecNumber>
        </recommendedName>
        <alternativeName>
            <fullName evidence="15">FAD pyrophosphorylase</fullName>
        </alternativeName>
        <alternativeName>
            <fullName evidence="15">FAD synthase</fullName>
        </alternativeName>
    </domain>
</protein>
<name>A0ABW0L757_9BURK</name>
<feature type="domain" description="Riboflavin kinase" evidence="16">
    <location>
        <begin position="187"/>
        <end position="311"/>
    </location>
</feature>
<comment type="catalytic activity">
    <reaction evidence="13 15">
        <text>riboflavin + ATP = FMN + ADP + H(+)</text>
        <dbReference type="Rhea" id="RHEA:14357"/>
        <dbReference type="ChEBI" id="CHEBI:15378"/>
        <dbReference type="ChEBI" id="CHEBI:30616"/>
        <dbReference type="ChEBI" id="CHEBI:57986"/>
        <dbReference type="ChEBI" id="CHEBI:58210"/>
        <dbReference type="ChEBI" id="CHEBI:456216"/>
        <dbReference type="EC" id="2.7.1.26"/>
    </reaction>
</comment>
<evidence type="ECO:0000256" key="1">
    <source>
        <dbReference type="ARBA" id="ARBA00002121"/>
    </source>
</evidence>
<comment type="pathway">
    <text evidence="3 15">Cofactor biosynthesis; FMN biosynthesis; FMN from riboflavin (ATP route): step 1/1.</text>
</comment>
<dbReference type="CDD" id="cd02064">
    <property type="entry name" value="FAD_synthetase_N"/>
    <property type="match status" value="1"/>
</dbReference>
<evidence type="ECO:0000259" key="16">
    <source>
        <dbReference type="SMART" id="SM00904"/>
    </source>
</evidence>
<accession>A0ABW0L757</accession>
<dbReference type="NCBIfam" id="NF004159">
    <property type="entry name" value="PRK05627.1-2"/>
    <property type="match status" value="1"/>
</dbReference>
<dbReference type="InterPro" id="IPR002606">
    <property type="entry name" value="Riboflavin_kinase_bac"/>
</dbReference>
<keyword evidence="11 15" id="KW-0067">ATP-binding</keyword>
<dbReference type="Proteomes" id="UP001596050">
    <property type="component" value="Unassembled WGS sequence"/>
</dbReference>
<organism evidence="17 18">
    <name type="scientific">Massilia niabensis</name>
    <dbReference type="NCBI Taxonomy" id="544910"/>
    <lineage>
        <taxon>Bacteria</taxon>
        <taxon>Pseudomonadati</taxon>
        <taxon>Pseudomonadota</taxon>
        <taxon>Betaproteobacteria</taxon>
        <taxon>Burkholderiales</taxon>
        <taxon>Oxalobacteraceae</taxon>
        <taxon>Telluria group</taxon>
        <taxon>Massilia</taxon>
    </lineage>
</organism>
<keyword evidence="4 15" id="KW-0285">Flavoprotein</keyword>
<evidence type="ECO:0000256" key="2">
    <source>
        <dbReference type="ARBA" id="ARBA00004726"/>
    </source>
</evidence>